<evidence type="ECO:0000256" key="3">
    <source>
        <dbReference type="ARBA" id="ARBA00022982"/>
    </source>
</evidence>
<dbReference type="InterPro" id="IPR014729">
    <property type="entry name" value="Rossmann-like_a/b/a_fold"/>
</dbReference>
<proteinExistence type="inferred from homology"/>
<protein>
    <submittedName>
        <fullName evidence="5">Electron transfer flavoprotein alpha/beta-subunit</fullName>
    </submittedName>
</protein>
<dbReference type="HOGENOM" id="CLU_060196_1_1_10"/>
<evidence type="ECO:0000259" key="4">
    <source>
        <dbReference type="SMART" id="SM00893"/>
    </source>
</evidence>
<keyword evidence="6" id="KW-1185">Reference proteome</keyword>
<dbReference type="SMART" id="SM00893">
    <property type="entry name" value="ETF"/>
    <property type="match status" value="1"/>
</dbReference>
<reference evidence="5 6" key="1">
    <citation type="submission" date="2008-06" db="EMBL/GenBank/DDBJ databases">
        <title>Complete sequence of Chloroherpeton thalassium ATCC 35110.</title>
        <authorList>
            <consortium name="US DOE Joint Genome Institute"/>
            <person name="Lucas S."/>
            <person name="Copeland A."/>
            <person name="Lapidus A."/>
            <person name="Glavina del Rio T."/>
            <person name="Dalin E."/>
            <person name="Tice H."/>
            <person name="Bruce D."/>
            <person name="Goodwin L."/>
            <person name="Pitluck S."/>
            <person name="Schmutz J."/>
            <person name="Larimer F."/>
            <person name="Land M."/>
            <person name="Hauser L."/>
            <person name="Kyrpides N."/>
            <person name="Mikhailova N."/>
            <person name="Liu Z."/>
            <person name="Li T."/>
            <person name="Zhao F."/>
            <person name="Overmann J."/>
            <person name="Bryant D.A."/>
            <person name="Richardson P."/>
        </authorList>
    </citation>
    <scope>NUCLEOTIDE SEQUENCE [LARGE SCALE GENOMIC DNA]</scope>
    <source>
        <strain evidence="6">ATCC 35110 / GB-78</strain>
    </source>
</reference>
<accession>B3QSW0</accession>
<dbReference type="STRING" id="517418.Ctha_0132"/>
<dbReference type="Gene3D" id="3.40.50.620">
    <property type="entry name" value="HUPs"/>
    <property type="match status" value="1"/>
</dbReference>
<dbReference type="EMBL" id="CP001100">
    <property type="protein sequence ID" value="ACF12603.1"/>
    <property type="molecule type" value="Genomic_DNA"/>
</dbReference>
<dbReference type="OrthoDB" id="9804960at2"/>
<dbReference type="GO" id="GO:0009055">
    <property type="term" value="F:electron transfer activity"/>
    <property type="evidence" value="ECO:0007669"/>
    <property type="project" value="InterPro"/>
</dbReference>
<organism evidence="5 6">
    <name type="scientific">Chloroherpeton thalassium (strain ATCC 35110 / GB-78)</name>
    <dbReference type="NCBI Taxonomy" id="517418"/>
    <lineage>
        <taxon>Bacteria</taxon>
        <taxon>Pseudomonadati</taxon>
        <taxon>Chlorobiota</taxon>
        <taxon>Chlorobiia</taxon>
        <taxon>Chlorobiales</taxon>
        <taxon>Chloroherpetonaceae</taxon>
        <taxon>Chloroherpeton</taxon>
    </lineage>
</organism>
<gene>
    <name evidence="5" type="ordered locus">Ctha_0132</name>
</gene>
<dbReference type="PANTHER" id="PTHR21294:SF8">
    <property type="entry name" value="ELECTRON TRANSFER FLAVOPROTEIN SUBUNIT BETA"/>
    <property type="match status" value="1"/>
</dbReference>
<keyword evidence="3" id="KW-0249">Electron transport</keyword>
<dbReference type="Proteomes" id="UP000001208">
    <property type="component" value="Chromosome"/>
</dbReference>
<evidence type="ECO:0000256" key="1">
    <source>
        <dbReference type="ARBA" id="ARBA00007557"/>
    </source>
</evidence>
<feature type="domain" description="Electron transfer flavoprotein alpha/beta-subunit N-terminal" evidence="4">
    <location>
        <begin position="38"/>
        <end position="221"/>
    </location>
</feature>
<keyword evidence="2" id="KW-0813">Transport</keyword>
<dbReference type="KEGG" id="cts:Ctha_0132"/>
<dbReference type="PIRSF" id="PIRSF000090">
    <property type="entry name" value="Beta-ETF"/>
    <property type="match status" value="1"/>
</dbReference>
<dbReference type="AlphaFoldDB" id="B3QSW0"/>
<dbReference type="InterPro" id="IPR014730">
    <property type="entry name" value="ETF_a/b_N"/>
</dbReference>
<dbReference type="eggNOG" id="COG2086">
    <property type="taxonomic scope" value="Bacteria"/>
</dbReference>
<dbReference type="SUPFAM" id="SSF52402">
    <property type="entry name" value="Adenine nucleotide alpha hydrolases-like"/>
    <property type="match status" value="1"/>
</dbReference>
<dbReference type="Pfam" id="PF01012">
    <property type="entry name" value="ETF"/>
    <property type="match status" value="1"/>
</dbReference>
<dbReference type="PANTHER" id="PTHR21294">
    <property type="entry name" value="ELECTRON TRANSFER FLAVOPROTEIN BETA-SUBUNIT"/>
    <property type="match status" value="1"/>
</dbReference>
<name>B3QSW0_CHLT3</name>
<evidence type="ECO:0000313" key="6">
    <source>
        <dbReference type="Proteomes" id="UP000001208"/>
    </source>
</evidence>
<dbReference type="InterPro" id="IPR012255">
    <property type="entry name" value="ETF_b"/>
</dbReference>
<evidence type="ECO:0000313" key="5">
    <source>
        <dbReference type="EMBL" id="ACF12603.1"/>
    </source>
</evidence>
<sequence length="263" mass="27621">MFSTKQQNKNSKEVEMKIIVPLKQVPDLVEDLEVDGSGKALDTDDIKFKLNEYDDHALEEALLLKEEGAATEVVVMAIDGDETDKMLYTALAKGADKAIKLTGDTPHDTHQLAQAFANAAKTEGCDLILAGVQSVDDRDGQLGPVLATYLGLPCISAVAGVKVQGSSVLVNKEYAGGMVAEFEMDLPGVLGIQAARQTPRYAPVSKVRQVQDSMSLATGSTGDLGAGAGSEIASMAPPEKSGSATMLDSAGDLLEILKEKGVI</sequence>
<comment type="similarity">
    <text evidence="1">Belongs to the ETF beta-subunit/FixA family.</text>
</comment>
<evidence type="ECO:0000256" key="2">
    <source>
        <dbReference type="ARBA" id="ARBA00022448"/>
    </source>
</evidence>